<evidence type="ECO:0000313" key="2">
    <source>
        <dbReference type="Proteomes" id="UP000789706"/>
    </source>
</evidence>
<gene>
    <name evidence="1" type="ORF">DEBURN_LOCUS2754</name>
</gene>
<dbReference type="Proteomes" id="UP000789706">
    <property type="component" value="Unassembled WGS sequence"/>
</dbReference>
<evidence type="ECO:0000313" key="1">
    <source>
        <dbReference type="EMBL" id="CAG8462510.1"/>
    </source>
</evidence>
<keyword evidence="2" id="KW-1185">Reference proteome</keyword>
<sequence length="155" mass="17867">MEEKLWKSISHNYISLLEDKDTCDVTITVGKSIHHILGILTAADELILPTLTEHVENYLIKNKTTLIQNHPVEVLKVSFQNEGWKTLQDNCISVICNILWNFILPERPKKNPVLPKRHRHHPYNKASPSKIMAYRASYSKYANKPNAFRKVIIGP</sequence>
<protein>
    <submittedName>
        <fullName evidence="1">3943_t:CDS:1</fullName>
    </submittedName>
</protein>
<dbReference type="AlphaFoldDB" id="A0A9N8VVK9"/>
<reference evidence="1" key="1">
    <citation type="submission" date="2021-06" db="EMBL/GenBank/DDBJ databases">
        <authorList>
            <person name="Kallberg Y."/>
            <person name="Tangrot J."/>
            <person name="Rosling A."/>
        </authorList>
    </citation>
    <scope>NUCLEOTIDE SEQUENCE</scope>
    <source>
        <strain evidence="1">AZ414A</strain>
    </source>
</reference>
<name>A0A9N8VVK9_9GLOM</name>
<proteinExistence type="predicted"/>
<accession>A0A9N8VVK9</accession>
<comment type="caution">
    <text evidence="1">The sequence shown here is derived from an EMBL/GenBank/DDBJ whole genome shotgun (WGS) entry which is preliminary data.</text>
</comment>
<dbReference type="OrthoDB" id="298084at2759"/>
<organism evidence="1 2">
    <name type="scientific">Diversispora eburnea</name>
    <dbReference type="NCBI Taxonomy" id="1213867"/>
    <lineage>
        <taxon>Eukaryota</taxon>
        <taxon>Fungi</taxon>
        <taxon>Fungi incertae sedis</taxon>
        <taxon>Mucoromycota</taxon>
        <taxon>Glomeromycotina</taxon>
        <taxon>Glomeromycetes</taxon>
        <taxon>Diversisporales</taxon>
        <taxon>Diversisporaceae</taxon>
        <taxon>Diversispora</taxon>
    </lineage>
</organism>
<dbReference type="EMBL" id="CAJVPK010000157">
    <property type="protein sequence ID" value="CAG8462510.1"/>
    <property type="molecule type" value="Genomic_DNA"/>
</dbReference>